<organism evidence="2 3">
    <name type="scientific">Phytophthora pseudosyringae</name>
    <dbReference type="NCBI Taxonomy" id="221518"/>
    <lineage>
        <taxon>Eukaryota</taxon>
        <taxon>Sar</taxon>
        <taxon>Stramenopiles</taxon>
        <taxon>Oomycota</taxon>
        <taxon>Peronosporomycetes</taxon>
        <taxon>Peronosporales</taxon>
        <taxon>Peronosporaceae</taxon>
        <taxon>Phytophthora</taxon>
    </lineage>
</organism>
<comment type="caution">
    <text evidence="2">The sequence shown here is derived from an EMBL/GenBank/DDBJ whole genome shotgun (WGS) entry which is preliminary data.</text>
</comment>
<feature type="region of interest" description="Disordered" evidence="1">
    <location>
        <begin position="1"/>
        <end position="48"/>
    </location>
</feature>
<evidence type="ECO:0000313" key="2">
    <source>
        <dbReference type="EMBL" id="KAG7376099.1"/>
    </source>
</evidence>
<feature type="compositionally biased region" description="Polar residues" evidence="1">
    <location>
        <begin position="76"/>
        <end position="86"/>
    </location>
</feature>
<dbReference type="EMBL" id="JAGDFM010000813">
    <property type="protein sequence ID" value="KAG7376099.1"/>
    <property type="molecule type" value="Genomic_DNA"/>
</dbReference>
<reference evidence="2" key="1">
    <citation type="submission" date="2021-02" db="EMBL/GenBank/DDBJ databases">
        <authorList>
            <person name="Palmer J.M."/>
        </authorList>
    </citation>
    <scope>NUCLEOTIDE SEQUENCE</scope>
    <source>
        <strain evidence="2">SCRP734</strain>
    </source>
</reference>
<protein>
    <submittedName>
        <fullName evidence="2">Uncharacterized protein</fullName>
    </submittedName>
</protein>
<proteinExistence type="predicted"/>
<accession>A0A8T1V7P0</accession>
<feature type="region of interest" description="Disordered" evidence="1">
    <location>
        <begin position="65"/>
        <end position="220"/>
    </location>
</feature>
<dbReference type="OrthoDB" id="146855at2759"/>
<keyword evidence="3" id="KW-1185">Reference proteome</keyword>
<gene>
    <name evidence="2" type="ORF">PHYPSEUDO_014447</name>
</gene>
<sequence>MSAAASAAPAKTSSTRKTVQVKSKKSTPSPSRRSSRAASRDASAIGRIQLDNLEASDFDVLGSAGGEAQAVEAEPVQQSNSASSTAELSPSEDSSESEANIPLSSRRKRPLSDVQKSKHLMISSVGQAKRPRLPSPRVSAKKPRRGVKSSVVSSKSTGSSVGGSGVVAPTKKSAAKKPTARKAMVAPKSTKKEKSAKSPSQLSFASSSSVNSNSAGSTTVTGQLPDLLALRIDQLRRSAPQAASWDSRVSPQMKMWSSPPFFHSGAQRCWDRILKSCVVLVQMERVDGKNHVQPTLPSLEGVAAFADVFAPQHPCQQLRIKFPKGPLFMSDEVLDRLSRLS</sequence>
<name>A0A8T1V7P0_9STRA</name>
<evidence type="ECO:0000256" key="1">
    <source>
        <dbReference type="SAM" id="MobiDB-lite"/>
    </source>
</evidence>
<dbReference type="Proteomes" id="UP000694044">
    <property type="component" value="Unassembled WGS sequence"/>
</dbReference>
<dbReference type="AlphaFoldDB" id="A0A8T1V7P0"/>
<feature type="compositionally biased region" description="Low complexity" evidence="1">
    <location>
        <begin position="148"/>
        <end position="159"/>
    </location>
</feature>
<feature type="compositionally biased region" description="Low complexity" evidence="1">
    <location>
        <begin position="1"/>
        <end position="44"/>
    </location>
</feature>
<feature type="compositionally biased region" description="Low complexity" evidence="1">
    <location>
        <begin position="197"/>
        <end position="217"/>
    </location>
</feature>
<evidence type="ECO:0000313" key="3">
    <source>
        <dbReference type="Proteomes" id="UP000694044"/>
    </source>
</evidence>